<evidence type="ECO:0000313" key="2">
    <source>
        <dbReference type="Proteomes" id="UP000033710"/>
    </source>
</evidence>
<proteinExistence type="predicted"/>
<dbReference type="VEuPathDB" id="FungiDB:SPSK_05723"/>
<evidence type="ECO:0000313" key="1">
    <source>
        <dbReference type="EMBL" id="KJR80782.1"/>
    </source>
</evidence>
<dbReference type="GeneID" id="27667738"/>
<gene>
    <name evidence="1" type="ORF">SPSK_05723</name>
</gene>
<sequence>MFRKAKGKCAVAIQHLCSICAVCCQGTRKEPFAPLPPAVFATTFCGHTRLAVLGPFPFRAPSFLLQQPLFSFNRIDPRYQSSSTAYCVHNSGLCAFGWRAR</sequence>
<comment type="caution">
    <text evidence="1">The sequence shown here is derived from an EMBL/GenBank/DDBJ whole genome shotgun (WGS) entry which is preliminary data.</text>
</comment>
<accession>A0A0F2LTH5</accession>
<dbReference type="KEGG" id="ssck:SPSK_05723"/>
<dbReference type="Proteomes" id="UP000033710">
    <property type="component" value="Unassembled WGS sequence"/>
</dbReference>
<dbReference type="AlphaFoldDB" id="A0A0F2LTH5"/>
<name>A0A0F2LTH5_SPOSC</name>
<reference evidence="1 2" key="2">
    <citation type="journal article" date="2015" name="Eukaryot. Cell">
        <title>Asexual propagation of a virulent clone complex in a human and feline outbreak of sporotrichosis.</title>
        <authorList>
            <person name="Teixeira Mde M."/>
            <person name="Rodrigues A.M."/>
            <person name="Tsui C.K."/>
            <person name="de Almeida L.G."/>
            <person name="Van Diepeningen A.D."/>
            <person name="van den Ende B.G."/>
            <person name="Fernandes G.F."/>
            <person name="Kano R."/>
            <person name="Hamelin R.C."/>
            <person name="Lopes-Bezerra L.M."/>
            <person name="Vasconcelos A.T."/>
            <person name="de Hoog S."/>
            <person name="de Camargo Z.P."/>
            <person name="Felipe M.S."/>
        </authorList>
    </citation>
    <scope>NUCLEOTIDE SEQUENCE [LARGE SCALE GENOMIC DNA]</scope>
    <source>
        <strain evidence="1 2">1099-18</strain>
    </source>
</reference>
<dbReference type="RefSeq" id="XP_016583458.1">
    <property type="nucleotide sequence ID" value="XM_016732461.1"/>
</dbReference>
<protein>
    <submittedName>
        <fullName evidence="1">Uncharacterized protein</fullName>
    </submittedName>
</protein>
<reference evidence="1 2" key="1">
    <citation type="journal article" date="2014" name="BMC Genomics">
        <title>Comparative genomics of the major fungal agents of human and animal Sporotrichosis: Sporothrix schenckii and Sporothrix brasiliensis.</title>
        <authorList>
            <person name="Teixeira M.M."/>
            <person name="de Almeida L.G."/>
            <person name="Kubitschek-Barreira P."/>
            <person name="Alves F.L."/>
            <person name="Kioshima E.S."/>
            <person name="Abadio A.K."/>
            <person name="Fernandes L."/>
            <person name="Derengowski L.S."/>
            <person name="Ferreira K.S."/>
            <person name="Souza R.C."/>
            <person name="Ruiz J.C."/>
            <person name="de Andrade N.C."/>
            <person name="Paes H.C."/>
            <person name="Nicola A.M."/>
            <person name="Albuquerque P."/>
            <person name="Gerber A.L."/>
            <person name="Martins V.P."/>
            <person name="Peconick L.D."/>
            <person name="Neto A.V."/>
            <person name="Chaucanez C.B."/>
            <person name="Silva P.A."/>
            <person name="Cunha O.L."/>
            <person name="de Oliveira F.F."/>
            <person name="dos Santos T.C."/>
            <person name="Barros A.L."/>
            <person name="Soares M.A."/>
            <person name="de Oliveira L.M."/>
            <person name="Marini M.M."/>
            <person name="Villalobos-Duno H."/>
            <person name="Cunha M.M."/>
            <person name="de Hoog S."/>
            <person name="da Silveira J.F."/>
            <person name="Henrissat B."/>
            <person name="Nino-Vega G.A."/>
            <person name="Cisalpino P.S."/>
            <person name="Mora-Montes H.M."/>
            <person name="Almeida S.R."/>
            <person name="Stajich J.E."/>
            <person name="Lopes-Bezerra L.M."/>
            <person name="Vasconcelos A.T."/>
            <person name="Felipe M.S."/>
        </authorList>
    </citation>
    <scope>NUCLEOTIDE SEQUENCE [LARGE SCALE GENOMIC DNA]</scope>
    <source>
        <strain evidence="1 2">1099-18</strain>
    </source>
</reference>
<organism evidence="1 2">
    <name type="scientific">Sporothrix schenckii 1099-18</name>
    <dbReference type="NCBI Taxonomy" id="1397361"/>
    <lineage>
        <taxon>Eukaryota</taxon>
        <taxon>Fungi</taxon>
        <taxon>Dikarya</taxon>
        <taxon>Ascomycota</taxon>
        <taxon>Pezizomycotina</taxon>
        <taxon>Sordariomycetes</taxon>
        <taxon>Sordariomycetidae</taxon>
        <taxon>Ophiostomatales</taxon>
        <taxon>Ophiostomataceae</taxon>
        <taxon>Sporothrix</taxon>
    </lineage>
</organism>
<dbReference type="EMBL" id="AXCR01000012">
    <property type="protein sequence ID" value="KJR80782.1"/>
    <property type="molecule type" value="Genomic_DNA"/>
</dbReference>